<dbReference type="RefSeq" id="WP_189400668.1">
    <property type="nucleotide sequence ID" value="NZ_BLLO01000017.1"/>
</dbReference>
<feature type="compositionally biased region" description="Basic and acidic residues" evidence="1">
    <location>
        <begin position="130"/>
        <end position="141"/>
    </location>
</feature>
<proteinExistence type="predicted"/>
<keyword evidence="2" id="KW-0472">Membrane</keyword>
<reference evidence="4" key="1">
    <citation type="journal article" date="2014" name="Int. J. Syst. Evol. Microbiol.">
        <title>Complete genome sequence of Corynebacterium casei LMG S-19264T (=DSM 44701T), isolated from a smear-ripened cheese.</title>
        <authorList>
            <consortium name="US DOE Joint Genome Institute (JGI-PGF)"/>
            <person name="Walter F."/>
            <person name="Albersmeier A."/>
            <person name="Kalinowski J."/>
            <person name="Ruckert C."/>
        </authorList>
    </citation>
    <scope>NUCLEOTIDE SEQUENCE</scope>
    <source>
        <strain evidence="4">JCM 4136</strain>
    </source>
</reference>
<feature type="transmembrane region" description="Helical" evidence="2">
    <location>
        <begin position="343"/>
        <end position="361"/>
    </location>
</feature>
<feature type="compositionally biased region" description="Acidic residues" evidence="1">
    <location>
        <begin position="222"/>
        <end position="233"/>
    </location>
</feature>
<dbReference type="AlphaFoldDB" id="A0A8H9LSI1"/>
<feature type="transmembrane region" description="Helical" evidence="2">
    <location>
        <begin position="302"/>
        <end position="323"/>
    </location>
</feature>
<reference evidence="4" key="3">
    <citation type="submission" date="2020-09" db="EMBL/GenBank/DDBJ databases">
        <authorList>
            <person name="Sun Q."/>
            <person name="Ohkuma M."/>
        </authorList>
    </citation>
    <scope>NUCLEOTIDE SEQUENCE</scope>
    <source>
        <strain evidence="4">JCM 4136</strain>
    </source>
</reference>
<dbReference type="Proteomes" id="UP000660975">
    <property type="component" value="Unassembled WGS sequence"/>
</dbReference>
<feature type="region of interest" description="Disordered" evidence="1">
    <location>
        <begin position="198"/>
        <end position="244"/>
    </location>
</feature>
<evidence type="ECO:0000256" key="1">
    <source>
        <dbReference type="SAM" id="MobiDB-lite"/>
    </source>
</evidence>
<dbReference type="EMBL" id="BMSC01000012">
    <property type="protein sequence ID" value="GGU79874.1"/>
    <property type="molecule type" value="Genomic_DNA"/>
</dbReference>
<evidence type="ECO:0000313" key="5">
    <source>
        <dbReference type="Proteomes" id="UP000480804"/>
    </source>
</evidence>
<feature type="compositionally biased region" description="Gly residues" evidence="1">
    <location>
        <begin position="165"/>
        <end position="174"/>
    </location>
</feature>
<feature type="transmembrane region" description="Helical" evidence="2">
    <location>
        <begin position="262"/>
        <end position="290"/>
    </location>
</feature>
<accession>A0A8H9LSI1</accession>
<feature type="region of interest" description="Disordered" evidence="1">
    <location>
        <begin position="70"/>
        <end position="180"/>
    </location>
</feature>
<dbReference type="EMBL" id="BLLO01000017">
    <property type="protein sequence ID" value="GFH78211.1"/>
    <property type="molecule type" value="Genomic_DNA"/>
</dbReference>
<comment type="caution">
    <text evidence="4">The sequence shown here is derived from an EMBL/GenBank/DDBJ whole genome shotgun (WGS) entry which is preliminary data.</text>
</comment>
<protein>
    <submittedName>
        <fullName evidence="4">Membrane protein</fullName>
    </submittedName>
</protein>
<organism evidence="4 6">
    <name type="scientific">Streptomyces gougerotii</name>
    <dbReference type="NCBI Taxonomy" id="53448"/>
    <lineage>
        <taxon>Bacteria</taxon>
        <taxon>Bacillati</taxon>
        <taxon>Actinomycetota</taxon>
        <taxon>Actinomycetes</taxon>
        <taxon>Kitasatosporales</taxon>
        <taxon>Streptomycetaceae</taxon>
        <taxon>Streptomyces</taxon>
        <taxon>Streptomyces diastaticus group</taxon>
    </lineage>
</organism>
<feature type="compositionally biased region" description="Pro residues" evidence="1">
    <location>
        <begin position="82"/>
        <end position="96"/>
    </location>
</feature>
<evidence type="ECO:0000313" key="6">
    <source>
        <dbReference type="Proteomes" id="UP000660975"/>
    </source>
</evidence>
<evidence type="ECO:0000313" key="3">
    <source>
        <dbReference type="EMBL" id="GFH78211.1"/>
    </source>
</evidence>
<evidence type="ECO:0000256" key="2">
    <source>
        <dbReference type="SAM" id="Phobius"/>
    </source>
</evidence>
<evidence type="ECO:0000313" key="4">
    <source>
        <dbReference type="EMBL" id="GGU79874.1"/>
    </source>
</evidence>
<sequence>MGIESDQLVFDYLSRVGDLAQQRHVPAAERMRLITELRRDIDRRRARPGGDSPAAVRRTLGRLGSPAEVVAGAGGAAGAPAAPEPPAHTPVPPPRPAEPEAAPEPERPSLRKVFPGARERAAEADPAPPEPRRIPGLEDVGRGVSGPDLAGASPDWWRVESTPEGLGGGGGAGTFGSRLPGQVAGFQGGVEIPELLNPGLRWDKPAPADAAAGGGEARVAGEVEEEAAAEEAVAEPAGPGAGARRRRFSPRALVGGGLGSPLLLLAAALLVAGAVLGNVFCLLFGWATAYLTKRLTPLQAKFAALGIPALTLLGGAVWLWGRTEGRWGEVVPEAGMADAVTDLWPVLLRTAAVASAVYLLWRARRTS</sequence>
<keyword evidence="2" id="KW-1133">Transmembrane helix</keyword>
<reference evidence="3 5" key="2">
    <citation type="submission" date="2020-02" db="EMBL/GenBank/DDBJ databases">
        <title>Whole genome shotgun sequence of Streptomyces gougerotii NBRC 13043.</title>
        <authorList>
            <person name="Ichikawa N."/>
            <person name="Komaki H."/>
            <person name="Tamura T."/>
        </authorList>
    </citation>
    <scope>NUCLEOTIDE SEQUENCE [LARGE SCALE GENOMIC DNA]</scope>
    <source>
        <strain evidence="3 5">NBRC 13043</strain>
    </source>
</reference>
<gene>
    <name evidence="4" type="ORF">GCM10010227_37630</name>
    <name evidence="3" type="ORF">Sgou_28810</name>
</gene>
<dbReference type="Proteomes" id="UP000480804">
    <property type="component" value="Unassembled WGS sequence"/>
</dbReference>
<keyword evidence="2" id="KW-0812">Transmembrane</keyword>
<name>A0A8H9LSI1_9ACTN</name>
<keyword evidence="5" id="KW-1185">Reference proteome</keyword>
<feature type="region of interest" description="Disordered" evidence="1">
    <location>
        <begin position="44"/>
        <end position="63"/>
    </location>
</feature>